<feature type="compositionally biased region" description="Low complexity" evidence="4">
    <location>
        <begin position="133"/>
        <end position="145"/>
    </location>
</feature>
<dbReference type="Pfam" id="PF00886">
    <property type="entry name" value="Ribosomal_S16"/>
    <property type="match status" value="1"/>
</dbReference>
<proteinExistence type="inferred from homology"/>
<dbReference type="HAMAP" id="MF_00385">
    <property type="entry name" value="Ribosomal_bS16"/>
    <property type="match status" value="1"/>
</dbReference>
<evidence type="ECO:0000313" key="5">
    <source>
        <dbReference type="EMBL" id="HED11640.1"/>
    </source>
</evidence>
<dbReference type="Gene3D" id="3.30.1320.10">
    <property type="match status" value="1"/>
</dbReference>
<accession>A0A7V1PVL3</accession>
<reference evidence="5" key="1">
    <citation type="journal article" date="2020" name="mSystems">
        <title>Genome- and Community-Level Interaction Insights into Carbon Utilization and Element Cycling Functions of Hydrothermarchaeota in Hydrothermal Sediment.</title>
        <authorList>
            <person name="Zhou Z."/>
            <person name="Liu Y."/>
            <person name="Xu W."/>
            <person name="Pan J."/>
            <person name="Luo Z.H."/>
            <person name="Li M."/>
        </authorList>
    </citation>
    <scope>NUCLEOTIDE SEQUENCE [LARGE SCALE GENOMIC DNA]</scope>
    <source>
        <strain evidence="5">HyVt-456</strain>
    </source>
</reference>
<keyword evidence="2 3" id="KW-0687">Ribonucleoprotein</keyword>
<dbReference type="GO" id="GO:0006412">
    <property type="term" value="P:translation"/>
    <property type="evidence" value="ECO:0007669"/>
    <property type="project" value="UniProtKB-UniRule"/>
</dbReference>
<dbReference type="GO" id="GO:0003735">
    <property type="term" value="F:structural constituent of ribosome"/>
    <property type="evidence" value="ECO:0007669"/>
    <property type="project" value="InterPro"/>
</dbReference>
<sequence length="162" mass="17937">MAVKLRLMRMGRKKRPYYRIVAADSRAPRDGRFIENVGTYDPIAQPHTVDYKEDRVLHWLSVGAQPTDTVKSLLRGKGLWLKWTLIKQGADEARIASELQAWQSQKEESLKRLEAKKAQAAKEKAKAAKTAEPEAAAEEAAAPAEAVEDAPAEDSAPKDSAE</sequence>
<comment type="caution">
    <text evidence="5">The sequence shown here is derived from an EMBL/GenBank/DDBJ whole genome shotgun (WGS) entry which is preliminary data.</text>
</comment>
<evidence type="ECO:0000256" key="4">
    <source>
        <dbReference type="SAM" id="MobiDB-lite"/>
    </source>
</evidence>
<dbReference type="InterPro" id="IPR023803">
    <property type="entry name" value="Ribosomal_bS16_dom_sf"/>
</dbReference>
<dbReference type="SUPFAM" id="SSF54565">
    <property type="entry name" value="Ribosomal protein S16"/>
    <property type="match status" value="1"/>
</dbReference>
<dbReference type="EMBL" id="DRLD01000372">
    <property type="protein sequence ID" value="HED11640.1"/>
    <property type="molecule type" value="Genomic_DNA"/>
</dbReference>
<dbReference type="AlphaFoldDB" id="A0A7V1PVL3"/>
<dbReference type="PANTHER" id="PTHR12919:SF20">
    <property type="entry name" value="SMALL RIBOSOMAL SUBUNIT PROTEIN BS16M"/>
    <property type="match status" value="1"/>
</dbReference>
<keyword evidence="1 3" id="KW-0689">Ribosomal protein</keyword>
<evidence type="ECO:0000256" key="2">
    <source>
        <dbReference type="ARBA" id="ARBA00023274"/>
    </source>
</evidence>
<dbReference type="InterPro" id="IPR000307">
    <property type="entry name" value="Ribosomal_bS16"/>
</dbReference>
<protein>
    <recommendedName>
        <fullName evidence="3">Small ribosomal subunit protein bS16</fullName>
    </recommendedName>
</protein>
<evidence type="ECO:0000256" key="1">
    <source>
        <dbReference type="ARBA" id="ARBA00022980"/>
    </source>
</evidence>
<organism evidence="5">
    <name type="scientific">Caldithrix abyssi</name>
    <dbReference type="NCBI Taxonomy" id="187145"/>
    <lineage>
        <taxon>Bacteria</taxon>
        <taxon>Pseudomonadati</taxon>
        <taxon>Calditrichota</taxon>
        <taxon>Calditrichia</taxon>
        <taxon>Calditrichales</taxon>
        <taxon>Calditrichaceae</taxon>
        <taxon>Caldithrix</taxon>
    </lineage>
</organism>
<comment type="similarity">
    <text evidence="3">Belongs to the bacterial ribosomal protein bS16 family.</text>
</comment>
<dbReference type="NCBIfam" id="TIGR00002">
    <property type="entry name" value="S16"/>
    <property type="match status" value="1"/>
</dbReference>
<feature type="region of interest" description="Disordered" evidence="4">
    <location>
        <begin position="106"/>
        <end position="162"/>
    </location>
</feature>
<dbReference type="GO" id="GO:0015935">
    <property type="term" value="C:small ribosomal subunit"/>
    <property type="evidence" value="ECO:0007669"/>
    <property type="project" value="TreeGrafter"/>
</dbReference>
<dbReference type="Proteomes" id="UP000886005">
    <property type="component" value="Unassembled WGS sequence"/>
</dbReference>
<gene>
    <name evidence="3" type="primary">rpsP</name>
    <name evidence="5" type="ORF">ENJ10_13190</name>
</gene>
<name>A0A7V1PVL3_CALAY</name>
<dbReference type="GO" id="GO:0005737">
    <property type="term" value="C:cytoplasm"/>
    <property type="evidence" value="ECO:0007669"/>
    <property type="project" value="UniProtKB-ARBA"/>
</dbReference>
<feature type="compositionally biased region" description="Basic and acidic residues" evidence="4">
    <location>
        <begin position="106"/>
        <end position="132"/>
    </location>
</feature>
<dbReference type="PANTHER" id="PTHR12919">
    <property type="entry name" value="30S RIBOSOMAL PROTEIN S16"/>
    <property type="match status" value="1"/>
</dbReference>
<evidence type="ECO:0000256" key="3">
    <source>
        <dbReference type="HAMAP-Rule" id="MF_00385"/>
    </source>
</evidence>